<protein>
    <submittedName>
        <fullName evidence="5">MarR family transcriptional regulator</fullName>
    </submittedName>
</protein>
<dbReference type="SMART" id="SM00347">
    <property type="entry name" value="HTH_MARR"/>
    <property type="match status" value="1"/>
</dbReference>
<dbReference type="InterPro" id="IPR036390">
    <property type="entry name" value="WH_DNA-bd_sf"/>
</dbReference>
<evidence type="ECO:0000256" key="1">
    <source>
        <dbReference type="ARBA" id="ARBA00023015"/>
    </source>
</evidence>
<dbReference type="SUPFAM" id="SSF46785">
    <property type="entry name" value="Winged helix' DNA-binding domain"/>
    <property type="match status" value="1"/>
</dbReference>
<proteinExistence type="predicted"/>
<evidence type="ECO:0000256" key="2">
    <source>
        <dbReference type="ARBA" id="ARBA00023125"/>
    </source>
</evidence>
<organism evidence="5 6">
    <name type="scientific">Rhodopseudomonas palustris</name>
    <dbReference type="NCBI Taxonomy" id="1076"/>
    <lineage>
        <taxon>Bacteria</taxon>
        <taxon>Pseudomonadati</taxon>
        <taxon>Pseudomonadota</taxon>
        <taxon>Alphaproteobacteria</taxon>
        <taxon>Hyphomicrobiales</taxon>
        <taxon>Nitrobacteraceae</taxon>
        <taxon>Rhodopseudomonas</taxon>
    </lineage>
</organism>
<dbReference type="Gene3D" id="1.10.10.10">
    <property type="entry name" value="Winged helix-like DNA-binding domain superfamily/Winged helix DNA-binding domain"/>
    <property type="match status" value="1"/>
</dbReference>
<dbReference type="InterPro" id="IPR000835">
    <property type="entry name" value="HTH_MarR-typ"/>
</dbReference>
<dbReference type="PROSITE" id="PS50995">
    <property type="entry name" value="HTH_MARR_2"/>
    <property type="match status" value="1"/>
</dbReference>
<feature type="domain" description="HTH marR-type" evidence="4">
    <location>
        <begin position="22"/>
        <end position="157"/>
    </location>
</feature>
<name>A0A418V1K9_RHOPL</name>
<keyword evidence="2" id="KW-0238">DNA-binding</keyword>
<dbReference type="GO" id="GO:0003700">
    <property type="term" value="F:DNA-binding transcription factor activity"/>
    <property type="evidence" value="ECO:0007669"/>
    <property type="project" value="InterPro"/>
</dbReference>
<keyword evidence="3" id="KW-0804">Transcription</keyword>
<evidence type="ECO:0000313" key="6">
    <source>
        <dbReference type="Proteomes" id="UP000285523"/>
    </source>
</evidence>
<gene>
    <name evidence="5" type="ORF">D4Q52_19110</name>
</gene>
<reference evidence="5 6" key="1">
    <citation type="submission" date="2018-09" db="EMBL/GenBank/DDBJ databases">
        <title>Draft genome sequence of Rhodopseudomonas palustris 2.1.18.</title>
        <authorList>
            <person name="Robertson S.L."/>
            <person name="Meyer T.E."/>
            <person name="Kyndt J.A."/>
        </authorList>
    </citation>
    <scope>NUCLEOTIDE SEQUENCE [LARGE SCALE GENOMIC DNA]</scope>
    <source>
        <strain evidence="5 6">2.1.18</strain>
    </source>
</reference>
<dbReference type="PANTHER" id="PTHR42756">
    <property type="entry name" value="TRANSCRIPTIONAL REGULATOR, MARR"/>
    <property type="match status" value="1"/>
</dbReference>
<comment type="caution">
    <text evidence="5">The sequence shown here is derived from an EMBL/GenBank/DDBJ whole genome shotgun (WGS) entry which is preliminary data.</text>
</comment>
<dbReference type="AlphaFoldDB" id="A0A418V1K9"/>
<dbReference type="GO" id="GO:0003677">
    <property type="term" value="F:DNA binding"/>
    <property type="evidence" value="ECO:0007669"/>
    <property type="project" value="UniProtKB-KW"/>
</dbReference>
<keyword evidence="1" id="KW-0805">Transcription regulation</keyword>
<dbReference type="RefSeq" id="WP_119858169.1">
    <property type="nucleotide sequence ID" value="NZ_QYYD01000021.1"/>
</dbReference>
<dbReference type="Proteomes" id="UP000285523">
    <property type="component" value="Unassembled WGS sequence"/>
</dbReference>
<dbReference type="OrthoDB" id="9799368at2"/>
<accession>A0A418V1K9</accession>
<evidence type="ECO:0000313" key="5">
    <source>
        <dbReference type="EMBL" id="RJF69761.1"/>
    </source>
</evidence>
<sequence>MTRVLRKAESRRDSKAPFSFSEQSLHRTLELVFYAHMEMADLANQVLALHKLGRAHHRVLYFVVQQPGITVNELISILRITNQALSRTINQLAQMQLIEQKPGQQDRRHRCNFPTPKGIALCRQLTRLQYQHIDRSLAGVPREDLKVFWDVLLRMVREKDRAWITTSDQLK</sequence>
<dbReference type="InterPro" id="IPR036388">
    <property type="entry name" value="WH-like_DNA-bd_sf"/>
</dbReference>
<dbReference type="EMBL" id="QYYD01000021">
    <property type="protein sequence ID" value="RJF69761.1"/>
    <property type="molecule type" value="Genomic_DNA"/>
</dbReference>
<evidence type="ECO:0000256" key="3">
    <source>
        <dbReference type="ARBA" id="ARBA00023163"/>
    </source>
</evidence>
<dbReference type="Pfam" id="PF12802">
    <property type="entry name" value="MarR_2"/>
    <property type="match status" value="1"/>
</dbReference>
<dbReference type="PANTHER" id="PTHR42756:SF1">
    <property type="entry name" value="TRANSCRIPTIONAL REPRESSOR OF EMRAB OPERON"/>
    <property type="match status" value="1"/>
</dbReference>
<evidence type="ECO:0000259" key="4">
    <source>
        <dbReference type="PROSITE" id="PS50995"/>
    </source>
</evidence>